<dbReference type="OrthoDB" id="7593573at2"/>
<proteinExistence type="predicted"/>
<dbReference type="PROSITE" id="PS50966">
    <property type="entry name" value="ZF_SWIM"/>
    <property type="match status" value="1"/>
</dbReference>
<reference evidence="4" key="1">
    <citation type="submission" date="2019-11" db="EMBL/GenBank/DDBJ databases">
        <title>Genome sequence of Heliorestis convoluta strain HH, an alkaliphilic and minimalistic phototrophic bacterium from a soda lake in Egypt.</title>
        <authorList>
            <person name="Dewey E.D."/>
            <person name="Stokes L.M."/>
            <person name="Burchell B.M."/>
            <person name="Shaffer K.N."/>
            <person name="Huntington A.M."/>
            <person name="Baker J.M."/>
            <person name="Nadendla S."/>
            <person name="Giglio M.G."/>
            <person name="Touchman J.W."/>
            <person name="Blankenship R.E."/>
            <person name="Madigan M.T."/>
            <person name="Sattley W.M."/>
        </authorList>
    </citation>
    <scope>NUCLEOTIDE SEQUENCE [LARGE SCALE GENOMIC DNA]</scope>
    <source>
        <strain evidence="4">HH</strain>
    </source>
</reference>
<name>A0A5Q2N5M0_9FIRM</name>
<sequence length="516" mass="61400">MQSLLTLTTQQRANVEAYLESLHPEDYEEGWRLYQEGYVVNLLGQGNKVIAQVKGLTGGIHITTVYLNRPYENHCTCSLYADCCEHEAAALHALAERRASRGSAKGENKGTKPRDITSKSPVTSWELLYQLYYEDTYGLSAESYVRTLIHSGYQNFGKKVEKHSKDWPVKRQTLFQLAAILFFMKAWEKVVSDDPRLKMYGYLQDLPALFLERASKLEKSTWADEEEGEEVFLDSLRSLTLEFGNEGYYPWLDLYRLFLAHFLRDTEQEEREREQILEQVEKSKGQQYHRLNALVAHFSIVWREDEEAQEVLEQSKIQNLSWFMETLQIYIHGFVKGKQWERLLAWLRWLEKTVACNNRQSVEQSPMVQEYYELWLRVAKEMEVEEEMMALLRSGMPRSASIYERVLREKKEHRRWMELRLVHSFYSSESLYYIKVLEREDPAILLPYYHQKVIHIIAQKNRPAYKEATRMLKKMRTLYRKLKKMDRWEVYFAQLLQTHFRLRAFQEELRKGKLIS</sequence>
<dbReference type="Proteomes" id="UP000366051">
    <property type="component" value="Chromosome"/>
</dbReference>
<accession>A0A5Q2N5M0</accession>
<feature type="domain" description="SWIM-type" evidence="2">
    <location>
        <begin position="63"/>
        <end position="95"/>
    </location>
</feature>
<evidence type="ECO:0000313" key="3">
    <source>
        <dbReference type="EMBL" id="QGG48926.1"/>
    </source>
</evidence>
<protein>
    <recommendedName>
        <fullName evidence="2">SWIM-type domain-containing protein</fullName>
    </recommendedName>
</protein>
<dbReference type="AlphaFoldDB" id="A0A5Q2N5M0"/>
<organism evidence="3 4">
    <name type="scientific">Heliorestis convoluta</name>
    <dbReference type="NCBI Taxonomy" id="356322"/>
    <lineage>
        <taxon>Bacteria</taxon>
        <taxon>Bacillati</taxon>
        <taxon>Bacillota</taxon>
        <taxon>Clostridia</taxon>
        <taxon>Eubacteriales</taxon>
        <taxon>Heliobacteriaceae</taxon>
        <taxon>Heliorestis</taxon>
    </lineage>
</organism>
<keyword evidence="1" id="KW-0863">Zinc-finger</keyword>
<dbReference type="KEGG" id="hcv:FTV88_2837"/>
<dbReference type="GO" id="GO:0008270">
    <property type="term" value="F:zinc ion binding"/>
    <property type="evidence" value="ECO:0007669"/>
    <property type="project" value="UniProtKB-KW"/>
</dbReference>
<keyword evidence="4" id="KW-1185">Reference proteome</keyword>
<evidence type="ECO:0000313" key="4">
    <source>
        <dbReference type="Proteomes" id="UP000366051"/>
    </source>
</evidence>
<dbReference type="InterPro" id="IPR007527">
    <property type="entry name" value="Znf_SWIM"/>
</dbReference>
<gene>
    <name evidence="3" type="ORF">FTV88_2837</name>
</gene>
<evidence type="ECO:0000256" key="1">
    <source>
        <dbReference type="PROSITE-ProRule" id="PRU00325"/>
    </source>
</evidence>
<evidence type="ECO:0000259" key="2">
    <source>
        <dbReference type="PROSITE" id="PS50966"/>
    </source>
</evidence>
<dbReference type="EMBL" id="CP045875">
    <property type="protein sequence ID" value="QGG48926.1"/>
    <property type="molecule type" value="Genomic_DNA"/>
</dbReference>
<keyword evidence="1" id="KW-0862">Zinc</keyword>
<dbReference type="RefSeq" id="WP_153725997.1">
    <property type="nucleotide sequence ID" value="NZ_CP045875.1"/>
</dbReference>
<keyword evidence="1" id="KW-0479">Metal-binding</keyword>